<organism evidence="2 3">
    <name type="scientific">Marasmius crinis-equi</name>
    <dbReference type="NCBI Taxonomy" id="585013"/>
    <lineage>
        <taxon>Eukaryota</taxon>
        <taxon>Fungi</taxon>
        <taxon>Dikarya</taxon>
        <taxon>Basidiomycota</taxon>
        <taxon>Agaricomycotina</taxon>
        <taxon>Agaricomycetes</taxon>
        <taxon>Agaricomycetidae</taxon>
        <taxon>Agaricales</taxon>
        <taxon>Marasmiineae</taxon>
        <taxon>Marasmiaceae</taxon>
        <taxon>Marasmius</taxon>
    </lineage>
</organism>
<dbReference type="Gene3D" id="2.60.120.200">
    <property type="match status" value="1"/>
</dbReference>
<dbReference type="PANTHER" id="PTHR40124:SF1">
    <property type="entry name" value="DISAGGREGATASE RELATED REPEAT PROTEIN"/>
    <property type="match status" value="1"/>
</dbReference>
<reference evidence="2 3" key="1">
    <citation type="submission" date="2024-02" db="EMBL/GenBank/DDBJ databases">
        <title>A draft genome for the cacao thread blight pathogen Marasmius crinis-equi.</title>
        <authorList>
            <person name="Cohen S.P."/>
            <person name="Baruah I.K."/>
            <person name="Amoako-Attah I."/>
            <person name="Bukari Y."/>
            <person name="Meinhardt L.W."/>
            <person name="Bailey B.A."/>
        </authorList>
    </citation>
    <scope>NUCLEOTIDE SEQUENCE [LARGE SCALE GENOMIC DNA]</scope>
    <source>
        <strain evidence="2 3">GH-76</strain>
    </source>
</reference>
<dbReference type="InterPro" id="IPR048958">
    <property type="entry name" value="Polysacc_lyase_14"/>
</dbReference>
<gene>
    <name evidence="2" type="ORF">V5O48_007854</name>
</gene>
<name>A0ABR3FFL4_9AGAR</name>
<dbReference type="Proteomes" id="UP001465976">
    <property type="component" value="Unassembled WGS sequence"/>
</dbReference>
<sequence length="295" mass="32761">MLHHLIPVSHFHHGYSTSRLLCEKQAHQKDLKYVEIGKSKELGVHKISLKTGFPAIVTPPPEAENELGGSCLPSPEFALEAFYPKGSISPGTLIPGGFGFYLTGPPDLVTGREVVASYRVMFERDWEWVKGGKLPGIFGGVGDLAYRCSGGRQDERCKCFDVRLMWRQNGAGELYTYLPQTENNKSRLLAVPPLSRGNNDYGYSVGRGSFTFEKGRWMCISLRVRMNNVGQEDGELELVVDGCSVICVQGLTFRDSDEAVIKGMHFQTFFGGHGDDWASPKDQRAWFSEITSVSL</sequence>
<feature type="domain" description="Polysaccharide lyase 14" evidence="1">
    <location>
        <begin position="77"/>
        <end position="290"/>
    </location>
</feature>
<keyword evidence="3" id="KW-1185">Reference proteome</keyword>
<protein>
    <recommendedName>
        <fullName evidence="1">Polysaccharide lyase 14 domain-containing protein</fullName>
    </recommendedName>
</protein>
<dbReference type="EMBL" id="JBAHYK010000431">
    <property type="protein sequence ID" value="KAL0574095.1"/>
    <property type="molecule type" value="Genomic_DNA"/>
</dbReference>
<evidence type="ECO:0000259" key="1">
    <source>
        <dbReference type="Pfam" id="PF21294"/>
    </source>
</evidence>
<dbReference type="Pfam" id="PF21294">
    <property type="entry name" value="Polysacc_lyase_14"/>
    <property type="match status" value="1"/>
</dbReference>
<comment type="caution">
    <text evidence="2">The sequence shown here is derived from an EMBL/GenBank/DDBJ whole genome shotgun (WGS) entry which is preliminary data.</text>
</comment>
<evidence type="ECO:0000313" key="3">
    <source>
        <dbReference type="Proteomes" id="UP001465976"/>
    </source>
</evidence>
<dbReference type="PANTHER" id="PTHR40124">
    <property type="match status" value="1"/>
</dbReference>
<evidence type="ECO:0000313" key="2">
    <source>
        <dbReference type="EMBL" id="KAL0574095.1"/>
    </source>
</evidence>
<proteinExistence type="predicted"/>
<accession>A0ABR3FFL4</accession>